<name>A0A2G8JTZ6_STIJA</name>
<organism evidence="3 4">
    <name type="scientific">Stichopus japonicus</name>
    <name type="common">Sea cucumber</name>
    <dbReference type="NCBI Taxonomy" id="307972"/>
    <lineage>
        <taxon>Eukaryota</taxon>
        <taxon>Metazoa</taxon>
        <taxon>Echinodermata</taxon>
        <taxon>Eleutherozoa</taxon>
        <taxon>Echinozoa</taxon>
        <taxon>Holothuroidea</taxon>
        <taxon>Aspidochirotacea</taxon>
        <taxon>Aspidochirotida</taxon>
        <taxon>Stichopodidae</taxon>
        <taxon>Apostichopus</taxon>
    </lineage>
</organism>
<evidence type="ECO:0000256" key="1">
    <source>
        <dbReference type="ARBA" id="ARBA00022737"/>
    </source>
</evidence>
<dbReference type="Gene3D" id="2.120.10.30">
    <property type="entry name" value="TolB, C-terminal domain"/>
    <property type="match status" value="1"/>
</dbReference>
<evidence type="ECO:0000313" key="4">
    <source>
        <dbReference type="Proteomes" id="UP000230750"/>
    </source>
</evidence>
<dbReference type="OrthoDB" id="10044505at2759"/>
<reference evidence="3 4" key="1">
    <citation type="journal article" date="2017" name="PLoS Biol.">
        <title>The sea cucumber genome provides insights into morphological evolution and visceral regeneration.</title>
        <authorList>
            <person name="Zhang X."/>
            <person name="Sun L."/>
            <person name="Yuan J."/>
            <person name="Sun Y."/>
            <person name="Gao Y."/>
            <person name="Zhang L."/>
            <person name="Li S."/>
            <person name="Dai H."/>
            <person name="Hamel J.F."/>
            <person name="Liu C."/>
            <person name="Yu Y."/>
            <person name="Liu S."/>
            <person name="Lin W."/>
            <person name="Guo K."/>
            <person name="Jin S."/>
            <person name="Xu P."/>
            <person name="Storey K.B."/>
            <person name="Huan P."/>
            <person name="Zhang T."/>
            <person name="Zhou Y."/>
            <person name="Zhang J."/>
            <person name="Lin C."/>
            <person name="Li X."/>
            <person name="Xing L."/>
            <person name="Huo D."/>
            <person name="Sun M."/>
            <person name="Wang L."/>
            <person name="Mercier A."/>
            <person name="Li F."/>
            <person name="Yang H."/>
            <person name="Xiang J."/>
        </authorList>
    </citation>
    <scope>NUCLEOTIDE SEQUENCE [LARGE SCALE GENOMIC DNA]</scope>
    <source>
        <strain evidence="3">Shaxun</strain>
        <tissue evidence="3">Muscle</tissue>
    </source>
</reference>
<keyword evidence="1" id="KW-0677">Repeat</keyword>
<dbReference type="InterPro" id="IPR050952">
    <property type="entry name" value="TRIM-NHL_E3_ligases"/>
</dbReference>
<proteinExistence type="predicted"/>
<dbReference type="Proteomes" id="UP000230750">
    <property type="component" value="Unassembled WGS sequence"/>
</dbReference>
<accession>A0A2G8JTZ6</accession>
<dbReference type="STRING" id="307972.A0A2G8JTZ6"/>
<dbReference type="Pfam" id="PF01436">
    <property type="entry name" value="NHL"/>
    <property type="match status" value="1"/>
</dbReference>
<dbReference type="PROSITE" id="PS51125">
    <property type="entry name" value="NHL"/>
    <property type="match status" value="1"/>
</dbReference>
<evidence type="ECO:0000313" key="3">
    <source>
        <dbReference type="EMBL" id="PIK39198.1"/>
    </source>
</evidence>
<dbReference type="PANTHER" id="PTHR24104:SF31">
    <property type="entry name" value="NHL REPEAT-CONTAINING PROTEIN 3"/>
    <property type="match status" value="1"/>
</dbReference>
<dbReference type="GO" id="GO:0043161">
    <property type="term" value="P:proteasome-mediated ubiquitin-dependent protein catabolic process"/>
    <property type="evidence" value="ECO:0007669"/>
    <property type="project" value="TreeGrafter"/>
</dbReference>
<dbReference type="GO" id="GO:0061630">
    <property type="term" value="F:ubiquitin protein ligase activity"/>
    <property type="evidence" value="ECO:0007669"/>
    <property type="project" value="TreeGrafter"/>
</dbReference>
<dbReference type="PANTHER" id="PTHR24104">
    <property type="entry name" value="E3 UBIQUITIN-PROTEIN LIGASE NHLRC1-RELATED"/>
    <property type="match status" value="1"/>
</dbReference>
<dbReference type="GO" id="GO:0000209">
    <property type="term" value="P:protein polyubiquitination"/>
    <property type="evidence" value="ECO:0007669"/>
    <property type="project" value="TreeGrafter"/>
</dbReference>
<protein>
    <submittedName>
        <fullName evidence="3">Putative NHL repeat-containing protein 3</fullName>
    </submittedName>
</protein>
<keyword evidence="4" id="KW-1185">Reference proteome</keyword>
<comment type="caution">
    <text evidence="3">The sequence shown here is derived from an EMBL/GenBank/DDBJ whole genome shotgun (WGS) entry which is preliminary data.</text>
</comment>
<dbReference type="InterPro" id="IPR001258">
    <property type="entry name" value="NHL_repeat"/>
</dbReference>
<dbReference type="AlphaFoldDB" id="A0A2G8JTZ6"/>
<feature type="non-terminal residue" evidence="3">
    <location>
        <position position="1"/>
    </location>
</feature>
<sequence>RDKESSSILLFAQSGDYIQTLPIKSNTLEQVHGLTFHADTGLERYTLWATDVGNGPFGYTVKQYDLNGSLLRVLGTPGTAGSSLTPLQFGNVAEVAFDNKGLMYVVDGDGGLNNRLVKLNSNYSELWSFGQNGTGPLDFRIPHSVTVSPATGHIWVADRMNNRLKVFDPVEPKLVKSCQMDGGQPYSVRFSKMALISSLLSFRTTPSPSCPASLLTNRRARSWIGQAPSGVQTSSR</sequence>
<dbReference type="EMBL" id="MRZV01001264">
    <property type="protein sequence ID" value="PIK39198.1"/>
    <property type="molecule type" value="Genomic_DNA"/>
</dbReference>
<evidence type="ECO:0000256" key="2">
    <source>
        <dbReference type="PROSITE-ProRule" id="PRU00504"/>
    </source>
</evidence>
<dbReference type="InterPro" id="IPR011042">
    <property type="entry name" value="6-blade_b-propeller_TolB-like"/>
</dbReference>
<gene>
    <name evidence="3" type="ORF">BSL78_23958</name>
</gene>
<feature type="repeat" description="NHL" evidence="2">
    <location>
        <begin position="128"/>
        <end position="170"/>
    </location>
</feature>
<dbReference type="SUPFAM" id="SSF63825">
    <property type="entry name" value="YWTD domain"/>
    <property type="match status" value="1"/>
</dbReference>